<evidence type="ECO:0000313" key="5">
    <source>
        <dbReference type="Proteomes" id="UP000250266"/>
    </source>
</evidence>
<keyword evidence="2" id="KW-0067">ATP-binding</keyword>
<dbReference type="AlphaFoldDB" id="A0A8E2DYH4"/>
<keyword evidence="1" id="KW-0547">Nucleotide-binding</keyword>
<gene>
    <name evidence="4" type="ORF">K432DRAFT_311615</name>
</gene>
<accession>A0A8E2DYH4</accession>
<sequence length="656" mass="72750">MKRSPSPPRPPSYDRGLPSPPVYDIGLPSQPKPPSYDIGPPPPQTPIPAIPEATSLLSGLSVSSDSHRIIIGVDYGTTYTGISYVDSSKSSINDIQVIRTYPGPGKEGDAVWKTPSRIAYSHENADVKSNQFGYQVLPKMISYSWTKLLLDGKTPSTAHDDPDLANSEGAGMLKLPAGKTAKDVAADYLREVCDWTMKQLAKRISQEVLDVTPLEFWFTVPAIWSDKAKDATRTAARTAGFGVRPGDKIFMIPEPEAAGIATLKSLTHDGSTTQVKPGDGIIICDCGGGTVDITTYKVISTMPKLEFEELVEGAGGKCGSTYIDRQFHQWMCDKFGAHFENLKFEKKGPGSRFMKDFEGYKRDFGSSNDLDQVYELALVMSGVSSSSYYDDDESVVKLTGHDMLGFFEPVIEKIIDLLDQQMKLANRAAGSQSINRIILVGGFGDSPHLNTKVREWCTVQGSVRLICPEHPQAAIVRGAALRGLENIAPVRKRCRRHYGFQLSSKFREGIDPDDDATYDLWTKEKLCSTNICWQIKKGQVIDENTIISSTVTKYHEEGDSLTRRKTLYSSSFETPPQRTTEPGVEKVGTITHIMQPYHLNRFETKKLEGMKWKRKKSWKLQYEREVHLGAKEGTLQFKVLCGGEELGSTSIEYAKD</sequence>
<protein>
    <submittedName>
        <fullName evidence="4">Actin-like ATPase domain-containing protein</fullName>
    </submittedName>
</protein>
<dbReference type="GO" id="GO:0140662">
    <property type="term" value="F:ATP-dependent protein folding chaperone"/>
    <property type="evidence" value="ECO:0007669"/>
    <property type="project" value="InterPro"/>
</dbReference>
<evidence type="ECO:0000256" key="1">
    <source>
        <dbReference type="ARBA" id="ARBA00022741"/>
    </source>
</evidence>
<dbReference type="PANTHER" id="PTHR14187">
    <property type="entry name" value="ALPHA KINASE/ELONGATION FACTOR 2 KINASE"/>
    <property type="match status" value="1"/>
</dbReference>
<dbReference type="EMBL" id="KV745595">
    <property type="protein sequence ID" value="OCK73988.1"/>
    <property type="molecule type" value="Genomic_DNA"/>
</dbReference>
<dbReference type="PRINTS" id="PR00301">
    <property type="entry name" value="HEATSHOCK70"/>
</dbReference>
<dbReference type="Gene3D" id="3.30.420.40">
    <property type="match status" value="2"/>
</dbReference>
<evidence type="ECO:0000256" key="2">
    <source>
        <dbReference type="ARBA" id="ARBA00022840"/>
    </source>
</evidence>
<dbReference type="InterPro" id="IPR043129">
    <property type="entry name" value="ATPase_NBD"/>
</dbReference>
<organism evidence="4 5">
    <name type="scientific">Lepidopterella palustris CBS 459.81</name>
    <dbReference type="NCBI Taxonomy" id="1314670"/>
    <lineage>
        <taxon>Eukaryota</taxon>
        <taxon>Fungi</taxon>
        <taxon>Dikarya</taxon>
        <taxon>Ascomycota</taxon>
        <taxon>Pezizomycotina</taxon>
        <taxon>Dothideomycetes</taxon>
        <taxon>Pleosporomycetidae</taxon>
        <taxon>Mytilinidiales</taxon>
        <taxon>Argynnaceae</taxon>
        <taxon>Lepidopterella</taxon>
    </lineage>
</organism>
<feature type="compositionally biased region" description="Pro residues" evidence="3">
    <location>
        <begin position="1"/>
        <end position="11"/>
    </location>
</feature>
<feature type="region of interest" description="Disordered" evidence="3">
    <location>
        <begin position="1"/>
        <end position="47"/>
    </location>
</feature>
<evidence type="ECO:0000313" key="4">
    <source>
        <dbReference type="EMBL" id="OCK73988.1"/>
    </source>
</evidence>
<dbReference type="SUPFAM" id="SSF53067">
    <property type="entry name" value="Actin-like ATPase domain"/>
    <property type="match status" value="2"/>
</dbReference>
<dbReference type="Gene3D" id="3.90.640.10">
    <property type="entry name" value="Actin, Chain A, domain 4"/>
    <property type="match status" value="1"/>
</dbReference>
<name>A0A8E2DYH4_9PEZI</name>
<dbReference type="PANTHER" id="PTHR14187:SF81">
    <property type="entry name" value="HSP70 FAMILY PROTEIN (AFU_ORTHOLOGUE AFUA_4G14040)"/>
    <property type="match status" value="1"/>
</dbReference>
<reference evidence="4 5" key="1">
    <citation type="journal article" date="2016" name="Nat. Commun.">
        <title>Ectomycorrhizal ecology is imprinted in the genome of the dominant symbiotic fungus Cenococcum geophilum.</title>
        <authorList>
            <consortium name="DOE Joint Genome Institute"/>
            <person name="Peter M."/>
            <person name="Kohler A."/>
            <person name="Ohm R.A."/>
            <person name="Kuo A."/>
            <person name="Krutzmann J."/>
            <person name="Morin E."/>
            <person name="Arend M."/>
            <person name="Barry K.W."/>
            <person name="Binder M."/>
            <person name="Choi C."/>
            <person name="Clum A."/>
            <person name="Copeland A."/>
            <person name="Grisel N."/>
            <person name="Haridas S."/>
            <person name="Kipfer T."/>
            <person name="LaButti K."/>
            <person name="Lindquist E."/>
            <person name="Lipzen A."/>
            <person name="Maire R."/>
            <person name="Meier B."/>
            <person name="Mihaltcheva S."/>
            <person name="Molinier V."/>
            <person name="Murat C."/>
            <person name="Poggeler S."/>
            <person name="Quandt C.A."/>
            <person name="Sperisen C."/>
            <person name="Tritt A."/>
            <person name="Tisserant E."/>
            <person name="Crous P.W."/>
            <person name="Henrissat B."/>
            <person name="Nehls U."/>
            <person name="Egli S."/>
            <person name="Spatafora J.W."/>
            <person name="Grigoriev I.V."/>
            <person name="Martin F.M."/>
        </authorList>
    </citation>
    <scope>NUCLEOTIDE SEQUENCE [LARGE SCALE GENOMIC DNA]</scope>
    <source>
        <strain evidence="4 5">CBS 459.81</strain>
    </source>
</reference>
<evidence type="ECO:0000256" key="3">
    <source>
        <dbReference type="SAM" id="MobiDB-lite"/>
    </source>
</evidence>
<feature type="compositionally biased region" description="Pro residues" evidence="3">
    <location>
        <begin position="30"/>
        <end position="47"/>
    </location>
</feature>
<keyword evidence="5" id="KW-1185">Reference proteome</keyword>
<dbReference type="Pfam" id="PF00012">
    <property type="entry name" value="HSP70"/>
    <property type="match status" value="1"/>
</dbReference>
<dbReference type="Proteomes" id="UP000250266">
    <property type="component" value="Unassembled WGS sequence"/>
</dbReference>
<dbReference type="CDD" id="cd10170">
    <property type="entry name" value="ASKHA_NBD_HSP70"/>
    <property type="match status" value="1"/>
</dbReference>
<dbReference type="GO" id="GO:0005524">
    <property type="term" value="F:ATP binding"/>
    <property type="evidence" value="ECO:0007669"/>
    <property type="project" value="UniProtKB-KW"/>
</dbReference>
<dbReference type="InterPro" id="IPR013126">
    <property type="entry name" value="Hsp_70_fam"/>
</dbReference>
<dbReference type="OrthoDB" id="2963168at2759"/>
<proteinExistence type="predicted"/>